<protein>
    <submittedName>
        <fullName evidence="3">Uncharacterized protein</fullName>
    </submittedName>
</protein>
<dbReference type="eggNOG" id="KOG0266">
    <property type="taxonomic scope" value="Eukaryota"/>
</dbReference>
<dbReference type="STRING" id="645134.A0A0L0HSR6"/>
<dbReference type="AlphaFoldDB" id="A0A0L0HSR6"/>
<dbReference type="SMART" id="SM00320">
    <property type="entry name" value="WD40"/>
    <property type="match status" value="5"/>
</dbReference>
<feature type="region of interest" description="Disordered" evidence="2">
    <location>
        <begin position="103"/>
        <end position="138"/>
    </location>
</feature>
<feature type="region of interest" description="Disordered" evidence="2">
    <location>
        <begin position="750"/>
        <end position="776"/>
    </location>
</feature>
<feature type="compositionally biased region" description="Low complexity" evidence="2">
    <location>
        <begin position="868"/>
        <end position="885"/>
    </location>
</feature>
<evidence type="ECO:0000256" key="2">
    <source>
        <dbReference type="SAM" id="MobiDB-lite"/>
    </source>
</evidence>
<dbReference type="PROSITE" id="PS50294">
    <property type="entry name" value="WD_REPEATS_REGION"/>
    <property type="match status" value="2"/>
</dbReference>
<feature type="compositionally biased region" description="Polar residues" evidence="2">
    <location>
        <begin position="819"/>
        <end position="830"/>
    </location>
</feature>
<dbReference type="InterPro" id="IPR015943">
    <property type="entry name" value="WD40/YVTN_repeat-like_dom_sf"/>
</dbReference>
<feature type="compositionally biased region" description="Low complexity" evidence="2">
    <location>
        <begin position="1"/>
        <end position="15"/>
    </location>
</feature>
<feature type="compositionally biased region" description="Polar residues" evidence="2">
    <location>
        <begin position="63"/>
        <end position="82"/>
    </location>
</feature>
<feature type="compositionally biased region" description="Basic and acidic residues" evidence="2">
    <location>
        <begin position="835"/>
        <end position="852"/>
    </location>
</feature>
<dbReference type="GO" id="GO:0044458">
    <property type="term" value="P:motile cilium assembly"/>
    <property type="evidence" value="ECO:0007669"/>
    <property type="project" value="TreeGrafter"/>
</dbReference>
<dbReference type="InterPro" id="IPR036322">
    <property type="entry name" value="WD40_repeat_dom_sf"/>
</dbReference>
<dbReference type="OMA" id="EQEDIIF"/>
<evidence type="ECO:0000313" key="4">
    <source>
        <dbReference type="Proteomes" id="UP000053201"/>
    </source>
</evidence>
<evidence type="ECO:0000256" key="1">
    <source>
        <dbReference type="PROSITE-ProRule" id="PRU00221"/>
    </source>
</evidence>
<dbReference type="GO" id="GO:0036064">
    <property type="term" value="C:ciliary basal body"/>
    <property type="evidence" value="ECO:0007669"/>
    <property type="project" value="TreeGrafter"/>
</dbReference>
<dbReference type="Gene3D" id="2.130.10.10">
    <property type="entry name" value="YVTN repeat-like/Quinoprotein amine dehydrogenase"/>
    <property type="match status" value="1"/>
</dbReference>
<dbReference type="EMBL" id="KQ257451">
    <property type="protein sequence ID" value="KND03950.1"/>
    <property type="molecule type" value="Genomic_DNA"/>
</dbReference>
<reference evidence="3 4" key="1">
    <citation type="submission" date="2009-08" db="EMBL/GenBank/DDBJ databases">
        <title>The Genome Sequence of Spizellomyces punctatus strain DAOM BR117.</title>
        <authorList>
            <consortium name="The Broad Institute Genome Sequencing Platform"/>
            <person name="Russ C."/>
            <person name="Cuomo C."/>
            <person name="Shea T."/>
            <person name="Young S.K."/>
            <person name="Zeng Q."/>
            <person name="Koehrsen M."/>
            <person name="Haas B."/>
            <person name="Borodovsky M."/>
            <person name="Guigo R."/>
            <person name="Alvarado L."/>
            <person name="Berlin A."/>
            <person name="Bochicchio J."/>
            <person name="Borenstein D."/>
            <person name="Chapman S."/>
            <person name="Chen Z."/>
            <person name="Engels R."/>
            <person name="Freedman E."/>
            <person name="Gellesch M."/>
            <person name="Goldberg J."/>
            <person name="Griggs A."/>
            <person name="Gujja S."/>
            <person name="Heiman D."/>
            <person name="Hepburn T."/>
            <person name="Howarth C."/>
            <person name="Jen D."/>
            <person name="Larson L."/>
            <person name="Lewis B."/>
            <person name="Mehta T."/>
            <person name="Park D."/>
            <person name="Pearson M."/>
            <person name="Roberts A."/>
            <person name="Saif S."/>
            <person name="Shenoy N."/>
            <person name="Sisk P."/>
            <person name="Stolte C."/>
            <person name="Sykes S."/>
            <person name="Thomson T."/>
            <person name="Walk T."/>
            <person name="White J."/>
            <person name="Yandava C."/>
            <person name="Burger G."/>
            <person name="Gray M.W."/>
            <person name="Holland P.W.H."/>
            <person name="King N."/>
            <person name="Lang F.B.F."/>
            <person name="Roger A.J."/>
            <person name="Ruiz-Trillo I."/>
            <person name="Lander E."/>
            <person name="Nusbaum C."/>
        </authorList>
    </citation>
    <scope>NUCLEOTIDE SEQUENCE [LARGE SCALE GENOMIC DNA]</scope>
    <source>
        <strain evidence="3 4">DAOM BR117</strain>
    </source>
</reference>
<accession>A0A0L0HSR6</accession>
<name>A0A0L0HSR6_SPIPD</name>
<feature type="repeat" description="WD" evidence="1">
    <location>
        <begin position="461"/>
        <end position="493"/>
    </location>
</feature>
<proteinExistence type="predicted"/>
<feature type="repeat" description="WD" evidence="1">
    <location>
        <begin position="572"/>
        <end position="608"/>
    </location>
</feature>
<dbReference type="PROSITE" id="PS50082">
    <property type="entry name" value="WD_REPEATS_2"/>
    <property type="match status" value="3"/>
</dbReference>
<dbReference type="SUPFAM" id="SSF50978">
    <property type="entry name" value="WD40 repeat-like"/>
    <property type="match status" value="1"/>
</dbReference>
<dbReference type="PANTHER" id="PTHR44499:SF1">
    <property type="entry name" value="JOUBERIN"/>
    <property type="match status" value="1"/>
</dbReference>
<dbReference type="VEuPathDB" id="FungiDB:SPPG_01401"/>
<gene>
    <name evidence="3" type="ORF">SPPG_01401</name>
</gene>
<dbReference type="InterPro" id="IPR052803">
    <property type="entry name" value="Cilium-Associated_Jouberin"/>
</dbReference>
<dbReference type="RefSeq" id="XP_016611989.1">
    <property type="nucleotide sequence ID" value="XM_016749720.1"/>
</dbReference>
<dbReference type="InParanoid" id="A0A0L0HSR6"/>
<feature type="repeat" description="WD" evidence="1">
    <location>
        <begin position="677"/>
        <end position="706"/>
    </location>
</feature>
<keyword evidence="4" id="KW-1185">Reference proteome</keyword>
<organism evidence="3 4">
    <name type="scientific">Spizellomyces punctatus (strain DAOM BR117)</name>
    <dbReference type="NCBI Taxonomy" id="645134"/>
    <lineage>
        <taxon>Eukaryota</taxon>
        <taxon>Fungi</taxon>
        <taxon>Fungi incertae sedis</taxon>
        <taxon>Chytridiomycota</taxon>
        <taxon>Chytridiomycota incertae sedis</taxon>
        <taxon>Chytridiomycetes</taxon>
        <taxon>Spizellomycetales</taxon>
        <taxon>Spizellomycetaceae</taxon>
        <taxon>Spizellomyces</taxon>
    </lineage>
</organism>
<dbReference type="Pfam" id="PF00400">
    <property type="entry name" value="WD40"/>
    <property type="match status" value="3"/>
</dbReference>
<evidence type="ECO:0000313" key="3">
    <source>
        <dbReference type="EMBL" id="KND03950.1"/>
    </source>
</evidence>
<dbReference type="InterPro" id="IPR001680">
    <property type="entry name" value="WD40_rpt"/>
</dbReference>
<dbReference type="PANTHER" id="PTHR44499">
    <property type="entry name" value="JOUBERIN"/>
    <property type="match status" value="1"/>
</dbReference>
<keyword evidence="1" id="KW-0853">WD repeat</keyword>
<feature type="region of interest" description="Disordered" evidence="2">
    <location>
        <begin position="1"/>
        <end position="82"/>
    </location>
</feature>
<dbReference type="Proteomes" id="UP000053201">
    <property type="component" value="Unassembled WGS sequence"/>
</dbReference>
<sequence>MDSKQPATNPTSSQPSPSPTLIPSHPPPSPPSRRPPSRKSLATHSWHSLDAIEPTYVPLKGSPATSRENISQPAQTKPQRSLFSWRSVASMWRLEKTGSTENLIEQTQPPPLPQPKQDTPPKKRKSKKSAAQSEPDTLFSHLSRPLSDFEHSIVNIRIHGADRFKLDARVAAPLVRVHILDAQTGKYIPKSDPNRPVTTRHEPDHVSYILPAMTKPFSFPHHQTTVPAWEEDLVFNEGYLHLLSVENVMVMFEVLELVTGKAVIRGQSDGYRRIAWGFLKLVSAGKKANTEQKARLQLYQYPLFPHPSSPSDPIPLVYRCFQAKKRKKFESTLYVTVSGRHPLPPRHVTGRAILPTDVEVGKESLEQLLHMYHAKRQIGESVTSPLVSTPTQQKHPQWRRRQGQRCKLPNTILYRIDSGTKGAFTCSFSHSGQYLAIACMDESGYPIKVYRVLTAERVAVLTGHADLVYEVNWARDDSELVSASSDGSVRVWSFPPSAPSLILHHPSYVYTATFHPTYAHQHAFHSPSHPTATSPNSHTNRIATGCYDTLIRIYSLHHTRKSHLDPLPTQILRGHEKNVNSVVFDASGRLFSADGEGMIRVWSEETGEGGFVCVKKYGGFQGTPITTLKLHPHNRRILVHLSTHTLHTLDTRVYRILTTYTGAPTTTTHTTFIRPTYTPCGSYVLSGTEDSRVMVWETDTGKTVKVYEVGTTVVDVGFHPWEHMVCFVSFGERTPVGVWKWVEGEDQDPLSHPIVKPVTTRPPKHPTQTPLDEKLASRKKQVSALISLVRQSLHDLVPPSNPSPAPSTSPSDSSERPLNDTTDIGISQGSIIGAVHDETLVRRKERRRKGDEGSTLLGHAVEEDGVYSRRAGSKSSRSLSSLVNV</sequence>
<feature type="region of interest" description="Disordered" evidence="2">
    <location>
        <begin position="793"/>
        <end position="885"/>
    </location>
</feature>
<feature type="compositionally biased region" description="Pro residues" evidence="2">
    <location>
        <begin position="16"/>
        <end position="34"/>
    </location>
</feature>
<dbReference type="OrthoDB" id="2096344at2759"/>
<dbReference type="GeneID" id="27685066"/>